<dbReference type="NCBIfam" id="TIGR00756">
    <property type="entry name" value="PPR"/>
    <property type="match status" value="1"/>
</dbReference>
<feature type="repeat" description="PPR" evidence="1">
    <location>
        <begin position="1"/>
        <end position="31"/>
    </location>
</feature>
<sequence>MTSLMKAYIVAERLDAAEHVISRMRAAGVQPSLPTWKSIIHAADTAGDVKRADRLYNDALLSGTIKPYRPWRSSVNRDASGNKPAKGTVMDLHLSGTGRAAIRHELHQRQKDAGRCKLPLYIITGHCGGQMVAAVSGILKSQSVLFLLQPGVVVVPSPDAR</sequence>
<dbReference type="EMBL" id="JAFCMP010000457">
    <property type="protein sequence ID" value="KAG5179490.1"/>
    <property type="molecule type" value="Genomic_DNA"/>
</dbReference>
<organism evidence="2 3">
    <name type="scientific">Tribonema minus</name>
    <dbReference type="NCBI Taxonomy" id="303371"/>
    <lineage>
        <taxon>Eukaryota</taxon>
        <taxon>Sar</taxon>
        <taxon>Stramenopiles</taxon>
        <taxon>Ochrophyta</taxon>
        <taxon>PX clade</taxon>
        <taxon>Xanthophyceae</taxon>
        <taxon>Tribonematales</taxon>
        <taxon>Tribonemataceae</taxon>
        <taxon>Tribonema</taxon>
    </lineage>
</organism>
<evidence type="ECO:0000313" key="2">
    <source>
        <dbReference type="EMBL" id="KAG5179490.1"/>
    </source>
</evidence>
<evidence type="ECO:0000313" key="3">
    <source>
        <dbReference type="Proteomes" id="UP000664859"/>
    </source>
</evidence>
<proteinExistence type="predicted"/>
<evidence type="ECO:0000256" key="1">
    <source>
        <dbReference type="PROSITE-ProRule" id="PRU00708"/>
    </source>
</evidence>
<dbReference type="Proteomes" id="UP000664859">
    <property type="component" value="Unassembled WGS sequence"/>
</dbReference>
<reference evidence="2" key="1">
    <citation type="submission" date="2021-02" db="EMBL/GenBank/DDBJ databases">
        <title>First Annotated Genome of the Yellow-green Alga Tribonema minus.</title>
        <authorList>
            <person name="Mahan K.M."/>
        </authorList>
    </citation>
    <scope>NUCLEOTIDE SEQUENCE</scope>
    <source>
        <strain evidence="2">UTEX B ZZ1240</strain>
    </source>
</reference>
<accession>A0A835YQD2</accession>
<gene>
    <name evidence="2" type="ORF">JKP88DRAFT_264213</name>
</gene>
<protein>
    <recommendedName>
        <fullName evidence="4">Smr domain-containing protein</fullName>
    </recommendedName>
</protein>
<dbReference type="InterPro" id="IPR002885">
    <property type="entry name" value="PPR_rpt"/>
</dbReference>
<dbReference type="Gene3D" id="1.25.40.10">
    <property type="entry name" value="Tetratricopeptide repeat domain"/>
    <property type="match status" value="1"/>
</dbReference>
<keyword evidence="3" id="KW-1185">Reference proteome</keyword>
<comment type="caution">
    <text evidence="2">The sequence shown here is derived from an EMBL/GenBank/DDBJ whole genome shotgun (WGS) entry which is preliminary data.</text>
</comment>
<dbReference type="AlphaFoldDB" id="A0A835YQD2"/>
<dbReference type="PROSITE" id="PS51375">
    <property type="entry name" value="PPR"/>
    <property type="match status" value="1"/>
</dbReference>
<name>A0A835YQD2_9STRA</name>
<dbReference type="InterPro" id="IPR011990">
    <property type="entry name" value="TPR-like_helical_dom_sf"/>
</dbReference>
<evidence type="ECO:0008006" key="4">
    <source>
        <dbReference type="Google" id="ProtNLM"/>
    </source>
</evidence>
<dbReference type="OrthoDB" id="185373at2759"/>